<dbReference type="AlphaFoldDB" id="A0A0E9XPZ1"/>
<sequence length="41" mass="4726">MLCPKPTLDLNLQSCVTQFIIHCITTVHVLYCVKGLKYFKI</sequence>
<reference evidence="1" key="2">
    <citation type="journal article" date="2015" name="Fish Shellfish Immunol.">
        <title>Early steps in the European eel (Anguilla anguilla)-Vibrio vulnificus interaction in the gills: Role of the RtxA13 toxin.</title>
        <authorList>
            <person name="Callol A."/>
            <person name="Pajuelo D."/>
            <person name="Ebbesson L."/>
            <person name="Teles M."/>
            <person name="MacKenzie S."/>
            <person name="Amaro C."/>
        </authorList>
    </citation>
    <scope>NUCLEOTIDE SEQUENCE</scope>
</reference>
<accession>A0A0E9XPZ1</accession>
<proteinExistence type="predicted"/>
<dbReference type="EMBL" id="GBXM01003780">
    <property type="protein sequence ID" value="JAI04798.1"/>
    <property type="molecule type" value="Transcribed_RNA"/>
</dbReference>
<organism evidence="1">
    <name type="scientific">Anguilla anguilla</name>
    <name type="common">European freshwater eel</name>
    <name type="synonym">Muraena anguilla</name>
    <dbReference type="NCBI Taxonomy" id="7936"/>
    <lineage>
        <taxon>Eukaryota</taxon>
        <taxon>Metazoa</taxon>
        <taxon>Chordata</taxon>
        <taxon>Craniata</taxon>
        <taxon>Vertebrata</taxon>
        <taxon>Euteleostomi</taxon>
        <taxon>Actinopterygii</taxon>
        <taxon>Neopterygii</taxon>
        <taxon>Teleostei</taxon>
        <taxon>Anguilliformes</taxon>
        <taxon>Anguillidae</taxon>
        <taxon>Anguilla</taxon>
    </lineage>
</organism>
<reference evidence="1" key="1">
    <citation type="submission" date="2014-11" db="EMBL/GenBank/DDBJ databases">
        <authorList>
            <person name="Amaro Gonzalez C."/>
        </authorList>
    </citation>
    <scope>NUCLEOTIDE SEQUENCE</scope>
</reference>
<evidence type="ECO:0000313" key="1">
    <source>
        <dbReference type="EMBL" id="JAI04798.1"/>
    </source>
</evidence>
<name>A0A0E9XPZ1_ANGAN</name>
<protein>
    <submittedName>
        <fullName evidence="1">Uncharacterized protein</fullName>
    </submittedName>
</protein>